<dbReference type="EMBL" id="KU160663">
    <property type="protein sequence ID" value="ALY10163.1"/>
    <property type="molecule type" value="Genomic_DNA"/>
</dbReference>
<name>A0A0U4KA90_9CAUD</name>
<evidence type="ECO:0000313" key="2">
    <source>
        <dbReference type="Proteomes" id="UP000224485"/>
    </source>
</evidence>
<accession>A0A0U4KA90</accession>
<sequence length="90" mass="10314">MSDSVQDAERQPVERSDPVIQAVVIGDVPKWLDDHMRGTANKCRCYPCFVRRERLAARAVVPEPLADWERELLDGVRAEINNRTVAPWEL</sequence>
<protein>
    <submittedName>
        <fullName evidence="1">Uncharacterized protein</fullName>
    </submittedName>
</protein>
<gene>
    <name evidence="1" type="primary">89</name>
    <name evidence="1" type="ORF">RINGS_89</name>
</gene>
<dbReference type="Proteomes" id="UP000224485">
    <property type="component" value="Segment"/>
</dbReference>
<proteinExistence type="predicted"/>
<organism evidence="1 2">
    <name type="scientific">Arthrobacter phage Rings</name>
    <dbReference type="NCBI Taxonomy" id="1772313"/>
    <lineage>
        <taxon>Viruses</taxon>
        <taxon>Duplodnaviria</taxon>
        <taxon>Heunggongvirae</taxon>
        <taxon>Uroviricota</taxon>
        <taxon>Caudoviricetes</taxon>
        <taxon>Amigovirus</taxon>
        <taxon>Amigovirus amigo</taxon>
    </lineage>
</organism>
<reference evidence="1 2" key="1">
    <citation type="submission" date="2015-11" db="EMBL/GenBank/DDBJ databases">
        <authorList>
            <person name="Trulli M."/>
            <person name="Cordero M."/>
            <person name="Cross T."/>
            <person name="Dunbar D."/>
            <person name="Bradley K.W."/>
            <person name="Asai D.J."/>
            <person name="Bowman C.A."/>
            <person name="Russell D.A."/>
            <person name="Pope W.H."/>
            <person name="Jacobs-Sera D."/>
            <person name="Hendrix R.W."/>
            <person name="Hatfull G.F."/>
        </authorList>
    </citation>
    <scope>NUCLEOTIDE SEQUENCE [LARGE SCALE GENOMIC DNA]</scope>
</reference>
<evidence type="ECO:0000313" key="1">
    <source>
        <dbReference type="EMBL" id="ALY10163.1"/>
    </source>
</evidence>